<keyword evidence="2" id="KW-1185">Reference proteome</keyword>
<gene>
    <name evidence="1" type="ORF">GCM10017584_34740</name>
</gene>
<dbReference type="Proteomes" id="UP001142372">
    <property type="component" value="Unassembled WGS sequence"/>
</dbReference>
<organism evidence="1 2">
    <name type="scientific">Leifsonia poae</name>
    <dbReference type="NCBI Taxonomy" id="110933"/>
    <lineage>
        <taxon>Bacteria</taxon>
        <taxon>Bacillati</taxon>
        <taxon>Actinomycetota</taxon>
        <taxon>Actinomycetes</taxon>
        <taxon>Micrococcales</taxon>
        <taxon>Microbacteriaceae</taxon>
        <taxon>Leifsonia</taxon>
    </lineage>
</organism>
<comment type="caution">
    <text evidence="1">The sequence shown here is derived from an EMBL/GenBank/DDBJ whole genome shotgun (WGS) entry which is preliminary data.</text>
</comment>
<evidence type="ECO:0000313" key="1">
    <source>
        <dbReference type="EMBL" id="GLJ77900.1"/>
    </source>
</evidence>
<name>A0A9W6HCA3_9MICO</name>
<reference evidence="1" key="2">
    <citation type="submission" date="2023-01" db="EMBL/GenBank/DDBJ databases">
        <authorList>
            <person name="Sun Q."/>
            <person name="Evtushenko L."/>
        </authorList>
    </citation>
    <scope>NUCLEOTIDE SEQUENCE</scope>
    <source>
        <strain evidence="1">VKM Ac-1401</strain>
    </source>
</reference>
<proteinExistence type="predicted"/>
<dbReference type="AlphaFoldDB" id="A0A9W6HCA3"/>
<sequence>MTALSIDRRAGWIDRTAVSLGQALTNWGTRHAVLRSAPRYDEQDARITASRDNAARILPQLPR</sequence>
<protein>
    <submittedName>
        <fullName evidence="1">Uncharacterized protein</fullName>
    </submittedName>
</protein>
<accession>A0A9W6HCA3</accession>
<dbReference type="EMBL" id="BSEN01000015">
    <property type="protein sequence ID" value="GLJ77900.1"/>
    <property type="molecule type" value="Genomic_DNA"/>
</dbReference>
<reference evidence="1" key="1">
    <citation type="journal article" date="2014" name="Int. J. Syst. Evol. Microbiol.">
        <title>Complete genome sequence of Corynebacterium casei LMG S-19264T (=DSM 44701T), isolated from a smear-ripened cheese.</title>
        <authorList>
            <consortium name="US DOE Joint Genome Institute (JGI-PGF)"/>
            <person name="Walter F."/>
            <person name="Albersmeier A."/>
            <person name="Kalinowski J."/>
            <person name="Ruckert C."/>
        </authorList>
    </citation>
    <scope>NUCLEOTIDE SEQUENCE</scope>
    <source>
        <strain evidence="1">VKM Ac-1401</strain>
    </source>
</reference>
<evidence type="ECO:0000313" key="2">
    <source>
        <dbReference type="Proteomes" id="UP001142372"/>
    </source>
</evidence>
<dbReference type="RefSeq" id="WP_271178506.1">
    <property type="nucleotide sequence ID" value="NZ_BAAAJO010000003.1"/>
</dbReference>